<dbReference type="OrthoDB" id="76388at2759"/>
<dbReference type="EMBL" id="UYJE01000476">
    <property type="protein sequence ID" value="VDH93616.1"/>
    <property type="molecule type" value="Genomic_DNA"/>
</dbReference>
<dbReference type="PANTHER" id="PTHR11177:SF317">
    <property type="entry name" value="CHITINASE 12-RELATED"/>
    <property type="match status" value="1"/>
</dbReference>
<dbReference type="Proteomes" id="UP000596742">
    <property type="component" value="Unassembled WGS sequence"/>
</dbReference>
<dbReference type="SMART" id="SM00636">
    <property type="entry name" value="Glyco_18"/>
    <property type="match status" value="1"/>
</dbReference>
<dbReference type="GO" id="GO:0005975">
    <property type="term" value="P:carbohydrate metabolic process"/>
    <property type="evidence" value="ECO:0007669"/>
    <property type="project" value="InterPro"/>
</dbReference>
<evidence type="ECO:0000256" key="2">
    <source>
        <dbReference type="ARBA" id="ARBA00023295"/>
    </source>
</evidence>
<dbReference type="InterPro" id="IPR011583">
    <property type="entry name" value="Chitinase_II/V-like_cat"/>
</dbReference>
<reference evidence="5" key="1">
    <citation type="submission" date="2018-11" db="EMBL/GenBank/DDBJ databases">
        <authorList>
            <person name="Alioto T."/>
            <person name="Alioto T."/>
        </authorList>
    </citation>
    <scope>NUCLEOTIDE SEQUENCE</scope>
</reference>
<dbReference type="Gene3D" id="3.20.20.80">
    <property type="entry name" value="Glycosidases"/>
    <property type="match status" value="2"/>
</dbReference>
<dbReference type="GO" id="GO:0006032">
    <property type="term" value="P:chitin catabolic process"/>
    <property type="evidence" value="ECO:0007669"/>
    <property type="project" value="TreeGrafter"/>
</dbReference>
<keyword evidence="2 3" id="KW-0326">Glycosidase</keyword>
<dbReference type="SUPFAM" id="SSF51445">
    <property type="entry name" value="(Trans)glycosidases"/>
    <property type="match status" value="2"/>
</dbReference>
<proteinExistence type="predicted"/>
<dbReference type="InterPro" id="IPR017853">
    <property type="entry name" value="GH"/>
</dbReference>
<dbReference type="PROSITE" id="PS01095">
    <property type="entry name" value="GH18_1"/>
    <property type="match status" value="1"/>
</dbReference>
<dbReference type="GO" id="GO:0008843">
    <property type="term" value="F:endochitinase activity"/>
    <property type="evidence" value="ECO:0007669"/>
    <property type="project" value="UniProtKB-EC"/>
</dbReference>
<dbReference type="InterPro" id="IPR050314">
    <property type="entry name" value="Glycosyl_Hydrlase_18"/>
</dbReference>
<dbReference type="EC" id="3.2.1.14" evidence="5"/>
<dbReference type="SUPFAM" id="SSF54556">
    <property type="entry name" value="Chitinase insertion domain"/>
    <property type="match status" value="1"/>
</dbReference>
<dbReference type="InterPro" id="IPR001223">
    <property type="entry name" value="Glyco_hydro18_cat"/>
</dbReference>
<evidence type="ECO:0000256" key="1">
    <source>
        <dbReference type="ARBA" id="ARBA00022801"/>
    </source>
</evidence>
<dbReference type="Gene3D" id="3.10.50.10">
    <property type="match status" value="1"/>
</dbReference>
<dbReference type="GO" id="GO:0008061">
    <property type="term" value="F:chitin binding"/>
    <property type="evidence" value="ECO:0007669"/>
    <property type="project" value="InterPro"/>
</dbReference>
<dbReference type="PROSITE" id="PS51910">
    <property type="entry name" value="GH18_2"/>
    <property type="match status" value="2"/>
</dbReference>
<comment type="caution">
    <text evidence="5">The sequence shown here is derived from an EMBL/GenBank/DDBJ whole genome shotgun (WGS) entry which is preliminary data.</text>
</comment>
<gene>
    <name evidence="5" type="ORF">MGAL_10B029563</name>
</gene>
<evidence type="ECO:0000259" key="4">
    <source>
        <dbReference type="PROSITE" id="PS51910"/>
    </source>
</evidence>
<evidence type="ECO:0000313" key="5">
    <source>
        <dbReference type="EMBL" id="VDH93616.1"/>
    </source>
</evidence>
<evidence type="ECO:0000256" key="3">
    <source>
        <dbReference type="RuleBase" id="RU000489"/>
    </source>
</evidence>
<dbReference type="Pfam" id="PF00704">
    <property type="entry name" value="Glyco_hydro_18"/>
    <property type="match status" value="2"/>
</dbReference>
<name>A0A8B6BQM8_MYTGA</name>
<keyword evidence="6" id="KW-1185">Reference proteome</keyword>
<organism evidence="5 6">
    <name type="scientific">Mytilus galloprovincialis</name>
    <name type="common">Mediterranean mussel</name>
    <dbReference type="NCBI Taxonomy" id="29158"/>
    <lineage>
        <taxon>Eukaryota</taxon>
        <taxon>Metazoa</taxon>
        <taxon>Spiralia</taxon>
        <taxon>Lophotrochozoa</taxon>
        <taxon>Mollusca</taxon>
        <taxon>Bivalvia</taxon>
        <taxon>Autobranchia</taxon>
        <taxon>Pteriomorphia</taxon>
        <taxon>Mytilida</taxon>
        <taxon>Mytiloidea</taxon>
        <taxon>Mytilidae</taxon>
        <taxon>Mytilinae</taxon>
        <taxon>Mytilus</taxon>
    </lineage>
</organism>
<dbReference type="InterPro" id="IPR001579">
    <property type="entry name" value="Glyco_hydro_18_chit_AS"/>
</dbReference>
<dbReference type="PANTHER" id="PTHR11177">
    <property type="entry name" value="CHITINASE"/>
    <property type="match status" value="1"/>
</dbReference>
<dbReference type="InterPro" id="IPR029070">
    <property type="entry name" value="Chitinase_insertion_sf"/>
</dbReference>
<keyword evidence="1 3" id="KW-0378">Hydrolase</keyword>
<sequence>MRLEFENDEAIRTKNKSRLVLSIAGAAGKPNIDESYNVTEIVKYVDFINVMAYDYFGTWSKVSGFTGSLFSRLSDPTYSPELSQNWTIQYWMKKGVPPEKLMMGTTATALALTLKSSSNHNIGAPVINSTIVGPVRKMRGQLSYSEVKYAKAMRLGGIMFWTYDLDDFSGNHCGQGKFPLLNAIKDAASNTDNLYSTYNTEYQNMDMISISKTKILFTLNRDSQDMETNAIMSILVLLFVRYSNGSDFKRVCYYTTWSNQLQEISGRFYIKDIDPFLCTHAVFAFAKVNTDNLRLERLQVDDDNGLAYSKAAGKLYDFTNMKQTNPKLVTLLSIGGATSSEALHNVAETPERRKTFAENCRIYLRDRNFDGFDIDWEYPKAFKNTFTELLKAMRLEFENDEAIRTKNKSRLVLSIAGAAGKPITLTNPTMLQKLSSIYVDFINVMAYDYFGTWSKVSGFTGSLFSRLSDPTYSPELSQNWTIHYWMKLGAPPEKLVMGTTATALALTLKSSSNHNIGAPVMNSTIVGPVRKMRGQLSYSELCDKRLSGIWDDEQKYTYAYSGNQWFAYNTKRSMIEKVKYAKAMGLGGIMFWTYDLDDFSGNHCGQGQGKFPLLNAIKDAASNTSFTKAPTTIKTTTIARTTKAPTTIKTTTIAPTTIARTTKAPTKKPSNSQEIVAKMNVTSLENSTESQNTRTEPTYVSTAATTETTHVTTEATTTEFITTTIRTTRRPAFIVYNINEASQFKICNVLWLTMIITSMFVCGGD</sequence>
<feature type="domain" description="GH18" evidence="4">
    <location>
        <begin position="1"/>
        <end position="191"/>
    </location>
</feature>
<evidence type="ECO:0000313" key="6">
    <source>
        <dbReference type="Proteomes" id="UP000596742"/>
    </source>
</evidence>
<protein>
    <submittedName>
        <fullName evidence="5">Chitinase</fullName>
        <ecNumber evidence="5">3.2.1.14</ecNumber>
    </submittedName>
</protein>
<dbReference type="GO" id="GO:0005576">
    <property type="term" value="C:extracellular region"/>
    <property type="evidence" value="ECO:0007669"/>
    <property type="project" value="TreeGrafter"/>
</dbReference>
<feature type="domain" description="GH18" evidence="4">
    <location>
        <begin position="248"/>
        <end position="624"/>
    </location>
</feature>
<accession>A0A8B6BQM8</accession>
<dbReference type="AlphaFoldDB" id="A0A8B6BQM8"/>